<feature type="chain" id="PRO_5034007604" description="ML-like domain-containing protein" evidence="1">
    <location>
        <begin position="25"/>
        <end position="153"/>
    </location>
</feature>
<accession>A0A8H5EZU2</accession>
<gene>
    <name evidence="2" type="ORF">D9619_011006</name>
</gene>
<dbReference type="AlphaFoldDB" id="A0A8H5EZU2"/>
<name>A0A8H5EZU2_9AGAR</name>
<dbReference type="Proteomes" id="UP000567179">
    <property type="component" value="Unassembled WGS sequence"/>
</dbReference>
<dbReference type="EMBL" id="JAACJJ010000030">
    <property type="protein sequence ID" value="KAF5318700.1"/>
    <property type="molecule type" value="Genomic_DNA"/>
</dbReference>
<feature type="signal peptide" evidence="1">
    <location>
        <begin position="1"/>
        <end position="24"/>
    </location>
</feature>
<evidence type="ECO:0000313" key="3">
    <source>
        <dbReference type="Proteomes" id="UP000567179"/>
    </source>
</evidence>
<sequence length="153" mass="16250">MLNTTANAIIAIFAAVFAITVVTAAPQLVGESKRQFAPPLATCQFVVVPNQPVSPATVDFHGEFDIVFDFYFLDISPNSTAPASPSWQTTVSWTNDAAFTLFNVMYTTGIDGWTAAQTASALRGIVGMDRGGFAAPSNLGLVKWHFNSGVCSP</sequence>
<keyword evidence="3" id="KW-1185">Reference proteome</keyword>
<evidence type="ECO:0008006" key="4">
    <source>
        <dbReference type="Google" id="ProtNLM"/>
    </source>
</evidence>
<keyword evidence="1" id="KW-0732">Signal</keyword>
<reference evidence="2 3" key="1">
    <citation type="journal article" date="2020" name="ISME J.">
        <title>Uncovering the hidden diversity of litter-decomposition mechanisms in mushroom-forming fungi.</title>
        <authorList>
            <person name="Floudas D."/>
            <person name="Bentzer J."/>
            <person name="Ahren D."/>
            <person name="Johansson T."/>
            <person name="Persson P."/>
            <person name="Tunlid A."/>
        </authorList>
    </citation>
    <scope>NUCLEOTIDE SEQUENCE [LARGE SCALE GENOMIC DNA]</scope>
    <source>
        <strain evidence="2 3">CBS 101986</strain>
    </source>
</reference>
<protein>
    <recommendedName>
        <fullName evidence="4">ML-like domain-containing protein</fullName>
    </recommendedName>
</protein>
<comment type="caution">
    <text evidence="2">The sequence shown here is derived from an EMBL/GenBank/DDBJ whole genome shotgun (WGS) entry which is preliminary data.</text>
</comment>
<evidence type="ECO:0000313" key="2">
    <source>
        <dbReference type="EMBL" id="KAF5318700.1"/>
    </source>
</evidence>
<proteinExistence type="predicted"/>
<organism evidence="2 3">
    <name type="scientific">Psilocybe cf. subviscida</name>
    <dbReference type="NCBI Taxonomy" id="2480587"/>
    <lineage>
        <taxon>Eukaryota</taxon>
        <taxon>Fungi</taxon>
        <taxon>Dikarya</taxon>
        <taxon>Basidiomycota</taxon>
        <taxon>Agaricomycotina</taxon>
        <taxon>Agaricomycetes</taxon>
        <taxon>Agaricomycetidae</taxon>
        <taxon>Agaricales</taxon>
        <taxon>Agaricineae</taxon>
        <taxon>Strophariaceae</taxon>
        <taxon>Psilocybe</taxon>
    </lineage>
</organism>
<evidence type="ECO:0000256" key="1">
    <source>
        <dbReference type="SAM" id="SignalP"/>
    </source>
</evidence>